<gene>
    <name evidence="1" type="ORF">ED208_04305</name>
</gene>
<keyword evidence="2" id="KW-1185">Reference proteome</keyword>
<dbReference type="Pfam" id="PF13528">
    <property type="entry name" value="Glyco_trans_1_3"/>
    <property type="match status" value="1"/>
</dbReference>
<proteinExistence type="predicted"/>
<name>A0A3N0VLZ8_9GAMM</name>
<comment type="caution">
    <text evidence="1">The sequence shown here is derived from an EMBL/GenBank/DDBJ whole genome shotgun (WGS) entry which is preliminary data.</text>
</comment>
<dbReference type="Gene3D" id="3.40.50.2000">
    <property type="entry name" value="Glycogen Phosphorylase B"/>
    <property type="match status" value="2"/>
</dbReference>
<evidence type="ECO:0000313" key="1">
    <source>
        <dbReference type="EMBL" id="ROH93751.1"/>
    </source>
</evidence>
<accession>A0A3N0VLZ8</accession>
<sequence>MRIAYGVMGYGRGHAMRSLSVLPALMREHEVTVFTSNDAYEVLAPHFPTVRIPMIGYRYNDRGGHSALRTVVDNLSPMADLLLRGHGMEQVEREFKERGIQLVISDSEAWTHRAARRLGIPRISFDHVGILAYCKPHFPPDLWHLGMRDALGYRAAMGVPERILISSFYQAEPKYPGVKIVGPMLRDEVLRVKPGRGDFLLAYFNKGQHQYLPHIDRALRLLDIPVVIYGTPHRGKVENLDFRAPSNEWFVHDLANCRAVLSTAGNQTIGEAIHFGKPILAVPEDAFEQRLNAHLIERMGVGMKASLRGLTPSDVDRFLANEDYYRSNMKGRIKDGRGEALQTLNHFIAELAPPRAAGSRKPATTASRELVGVPGTVLPKAL</sequence>
<protein>
    <recommendedName>
        <fullName evidence="3">Glycosyl transferase family 28 C-terminal domain-containing protein</fullName>
    </recommendedName>
</protein>
<evidence type="ECO:0008006" key="3">
    <source>
        <dbReference type="Google" id="ProtNLM"/>
    </source>
</evidence>
<organism evidence="1 2">
    <name type="scientific">Stagnimonas aquatica</name>
    <dbReference type="NCBI Taxonomy" id="2689987"/>
    <lineage>
        <taxon>Bacteria</taxon>
        <taxon>Pseudomonadati</taxon>
        <taxon>Pseudomonadota</taxon>
        <taxon>Gammaproteobacteria</taxon>
        <taxon>Nevskiales</taxon>
        <taxon>Nevskiaceae</taxon>
        <taxon>Stagnimonas</taxon>
    </lineage>
</organism>
<dbReference type="Proteomes" id="UP000282106">
    <property type="component" value="Unassembled WGS sequence"/>
</dbReference>
<evidence type="ECO:0000313" key="2">
    <source>
        <dbReference type="Proteomes" id="UP000282106"/>
    </source>
</evidence>
<dbReference type="EMBL" id="RJVO01000001">
    <property type="protein sequence ID" value="ROH93751.1"/>
    <property type="molecule type" value="Genomic_DNA"/>
</dbReference>
<dbReference type="AlphaFoldDB" id="A0A3N0VLZ8"/>
<dbReference type="RefSeq" id="WP_123210607.1">
    <property type="nucleotide sequence ID" value="NZ_RJVO01000001.1"/>
</dbReference>
<dbReference type="InParanoid" id="A0A3N0VLZ8"/>
<dbReference type="SUPFAM" id="SSF53756">
    <property type="entry name" value="UDP-Glycosyltransferase/glycogen phosphorylase"/>
    <property type="match status" value="1"/>
</dbReference>
<reference evidence="1 2" key="1">
    <citation type="submission" date="2018-10" db="EMBL/GenBank/DDBJ databases">
        <authorList>
            <person name="Chen W.-M."/>
        </authorList>
    </citation>
    <scope>NUCLEOTIDE SEQUENCE [LARGE SCALE GENOMIC DNA]</scope>
    <source>
        <strain evidence="1 2">THS-13</strain>
    </source>
</reference>